<dbReference type="Proteomes" id="UP000198287">
    <property type="component" value="Unassembled WGS sequence"/>
</dbReference>
<evidence type="ECO:0000313" key="4">
    <source>
        <dbReference type="Proteomes" id="UP000198287"/>
    </source>
</evidence>
<sequence>MGTDRQTGSGMDLAAGIGSIIGLAILFFILGLLCYCLCCIVAKKEGAKDEESEAWTAKNYYDPLPTAISPPEAIFQPSLYSFKILNGAHPNHIPHAVINPAVLQYPPGHVLEDRTNYSSQPHPSRSYSRSSSKVSPTNIPLVQSDVEEVVHTTGNKRNGYAGRQGWSPS</sequence>
<evidence type="ECO:0000256" key="1">
    <source>
        <dbReference type="SAM" id="MobiDB-lite"/>
    </source>
</evidence>
<dbReference type="AlphaFoldDB" id="A0A226E0W1"/>
<protein>
    <submittedName>
        <fullName evidence="3">Uncharacterized protein</fullName>
    </submittedName>
</protein>
<evidence type="ECO:0000256" key="2">
    <source>
        <dbReference type="SAM" id="Phobius"/>
    </source>
</evidence>
<gene>
    <name evidence="3" type="ORF">Fcan01_13912</name>
</gene>
<dbReference type="EMBL" id="LNIX01000008">
    <property type="protein sequence ID" value="OXA50908.1"/>
    <property type="molecule type" value="Genomic_DNA"/>
</dbReference>
<comment type="caution">
    <text evidence="3">The sequence shown here is derived from an EMBL/GenBank/DDBJ whole genome shotgun (WGS) entry which is preliminary data.</text>
</comment>
<proteinExistence type="predicted"/>
<keyword evidence="4" id="KW-1185">Reference proteome</keyword>
<accession>A0A226E0W1</accession>
<keyword evidence="2" id="KW-0812">Transmembrane</keyword>
<evidence type="ECO:0000313" key="3">
    <source>
        <dbReference type="EMBL" id="OXA50908.1"/>
    </source>
</evidence>
<keyword evidence="2" id="KW-1133">Transmembrane helix</keyword>
<name>A0A226E0W1_FOLCA</name>
<organism evidence="3 4">
    <name type="scientific">Folsomia candida</name>
    <name type="common">Springtail</name>
    <dbReference type="NCBI Taxonomy" id="158441"/>
    <lineage>
        <taxon>Eukaryota</taxon>
        <taxon>Metazoa</taxon>
        <taxon>Ecdysozoa</taxon>
        <taxon>Arthropoda</taxon>
        <taxon>Hexapoda</taxon>
        <taxon>Collembola</taxon>
        <taxon>Entomobryomorpha</taxon>
        <taxon>Isotomoidea</taxon>
        <taxon>Isotomidae</taxon>
        <taxon>Proisotominae</taxon>
        <taxon>Folsomia</taxon>
    </lineage>
</organism>
<feature type="compositionally biased region" description="Low complexity" evidence="1">
    <location>
        <begin position="118"/>
        <end position="136"/>
    </location>
</feature>
<feature type="transmembrane region" description="Helical" evidence="2">
    <location>
        <begin position="20"/>
        <end position="42"/>
    </location>
</feature>
<keyword evidence="2" id="KW-0472">Membrane</keyword>
<reference evidence="3 4" key="1">
    <citation type="submission" date="2015-12" db="EMBL/GenBank/DDBJ databases">
        <title>The genome of Folsomia candida.</title>
        <authorList>
            <person name="Faddeeva A."/>
            <person name="Derks M.F."/>
            <person name="Anvar Y."/>
            <person name="Smit S."/>
            <person name="Van Straalen N."/>
            <person name="Roelofs D."/>
        </authorList>
    </citation>
    <scope>NUCLEOTIDE SEQUENCE [LARGE SCALE GENOMIC DNA]</scope>
    <source>
        <strain evidence="3 4">VU population</strain>
        <tissue evidence="3">Whole body</tissue>
    </source>
</reference>
<feature type="region of interest" description="Disordered" evidence="1">
    <location>
        <begin position="113"/>
        <end position="169"/>
    </location>
</feature>